<accession>A0AAV4VJ82</accession>
<organism evidence="1 2">
    <name type="scientific">Caerostris extrusa</name>
    <name type="common">Bark spider</name>
    <name type="synonym">Caerostris bankana</name>
    <dbReference type="NCBI Taxonomy" id="172846"/>
    <lineage>
        <taxon>Eukaryota</taxon>
        <taxon>Metazoa</taxon>
        <taxon>Ecdysozoa</taxon>
        <taxon>Arthropoda</taxon>
        <taxon>Chelicerata</taxon>
        <taxon>Arachnida</taxon>
        <taxon>Araneae</taxon>
        <taxon>Araneomorphae</taxon>
        <taxon>Entelegynae</taxon>
        <taxon>Araneoidea</taxon>
        <taxon>Araneidae</taxon>
        <taxon>Caerostris</taxon>
    </lineage>
</organism>
<sequence length="134" mass="15870">MAAEHDIFSTVYYNFFEEVPQPIFTIESVMKYGMRTPSSHIYSSKLFPENIYDLRKMRKKRKKKSQFRSLFVGDGNAARGISQCSFCHGNHPSYANRNWKDLRWDLAKYFGPSYFFFLAVHPSPCKRFWCVLMP</sequence>
<dbReference type="EMBL" id="BPLR01014540">
    <property type="protein sequence ID" value="GIY69495.1"/>
    <property type="molecule type" value="Genomic_DNA"/>
</dbReference>
<gene>
    <name evidence="1" type="ORF">CEXT_421141</name>
</gene>
<dbReference type="AlphaFoldDB" id="A0AAV4VJ82"/>
<evidence type="ECO:0000313" key="1">
    <source>
        <dbReference type="EMBL" id="GIY69495.1"/>
    </source>
</evidence>
<name>A0AAV4VJ82_CAEEX</name>
<proteinExistence type="predicted"/>
<comment type="caution">
    <text evidence="1">The sequence shown here is derived from an EMBL/GenBank/DDBJ whole genome shotgun (WGS) entry which is preliminary data.</text>
</comment>
<protein>
    <submittedName>
        <fullName evidence="1">Uncharacterized protein</fullName>
    </submittedName>
</protein>
<dbReference type="Proteomes" id="UP001054945">
    <property type="component" value="Unassembled WGS sequence"/>
</dbReference>
<evidence type="ECO:0000313" key="2">
    <source>
        <dbReference type="Proteomes" id="UP001054945"/>
    </source>
</evidence>
<keyword evidence="2" id="KW-1185">Reference proteome</keyword>
<reference evidence="1 2" key="1">
    <citation type="submission" date="2021-06" db="EMBL/GenBank/DDBJ databases">
        <title>Caerostris extrusa draft genome.</title>
        <authorList>
            <person name="Kono N."/>
            <person name="Arakawa K."/>
        </authorList>
    </citation>
    <scope>NUCLEOTIDE SEQUENCE [LARGE SCALE GENOMIC DNA]</scope>
</reference>